<keyword evidence="2" id="KW-0464">Manganese</keyword>
<dbReference type="Gene3D" id="3.30.70.360">
    <property type="match status" value="1"/>
</dbReference>
<comment type="cofactor">
    <cofactor evidence="2">
        <name>Mn(2+)</name>
        <dbReference type="ChEBI" id="CHEBI:29035"/>
    </cofactor>
    <text evidence="2">The Mn(2+) ion enhances activity.</text>
</comment>
<feature type="domain" description="Peptidase M20 dimerisation" evidence="3">
    <location>
        <begin position="183"/>
        <end position="257"/>
    </location>
</feature>
<dbReference type="InterPro" id="IPR017439">
    <property type="entry name" value="Amidohydrolase"/>
</dbReference>
<evidence type="ECO:0000256" key="2">
    <source>
        <dbReference type="PIRSR" id="PIRSR005962-1"/>
    </source>
</evidence>
<gene>
    <name evidence="4" type="ORF">LA66_13080</name>
</gene>
<evidence type="ECO:0000256" key="1">
    <source>
        <dbReference type="ARBA" id="ARBA00022801"/>
    </source>
</evidence>
<dbReference type="PIRSF" id="PIRSF005962">
    <property type="entry name" value="Pept_M20D_amidohydro"/>
    <property type="match status" value="1"/>
</dbReference>
<dbReference type="Pfam" id="PF01546">
    <property type="entry name" value="Peptidase_M20"/>
    <property type="match status" value="1"/>
</dbReference>
<protein>
    <submittedName>
        <fullName evidence="4">Peptidase M20</fullName>
    </submittedName>
</protein>
<dbReference type="Gene3D" id="3.40.630.10">
    <property type="entry name" value="Zn peptidases"/>
    <property type="match status" value="1"/>
</dbReference>
<dbReference type="RefSeq" id="WP_039193827.1">
    <property type="nucleotide sequence ID" value="NZ_JRFJ01000003.1"/>
</dbReference>
<dbReference type="OrthoDB" id="9777385at2"/>
<feature type="binding site" evidence="2">
    <location>
        <position position="135"/>
    </location>
    <ligand>
        <name>Mn(2+)</name>
        <dbReference type="ChEBI" id="CHEBI:29035"/>
        <label>2</label>
    </ligand>
</feature>
<dbReference type="GO" id="GO:0019877">
    <property type="term" value="P:diaminopimelate biosynthetic process"/>
    <property type="evidence" value="ECO:0007669"/>
    <property type="project" value="UniProtKB-ARBA"/>
</dbReference>
<dbReference type="SUPFAM" id="SSF55031">
    <property type="entry name" value="Bacterial exopeptidase dimerisation domain"/>
    <property type="match status" value="1"/>
</dbReference>
<dbReference type="PANTHER" id="PTHR11014">
    <property type="entry name" value="PEPTIDASE M20 FAMILY MEMBER"/>
    <property type="match status" value="1"/>
</dbReference>
<keyword evidence="2" id="KW-0479">Metal-binding</keyword>
<evidence type="ECO:0000313" key="5">
    <source>
        <dbReference type="Proteomes" id="UP000030826"/>
    </source>
</evidence>
<feature type="binding site" evidence="2">
    <location>
        <position position="357"/>
    </location>
    <ligand>
        <name>Mn(2+)</name>
        <dbReference type="ChEBI" id="CHEBI:29035"/>
        <label>2</label>
    </ligand>
</feature>
<sequence length="386" mass="40573">MSAILSGDTIAEAVNWRRALHRRPELAFRETETADFIATRLESFGLAVRRGYGTTGLVATLSRGTSGRVIGLRADMDALPIVEASGVAHASLVPGVMHACGHDGHVTMLLAAAREIAALPDLDGTVHFIFQPAEEVEGGAREMIADGLFRDFPVDAVYGIHNWPGLKPGTVVARDGAMMAAFATFEISVTGRGSHGAMPHEGADPILAASQIVTALQSIAARNVSPLEAAVVSATQIHGGDAYNVIPESVVIRGTTRWFAPAVGDMIEARLGAVASMVAQALGARATVDYKRLYPATINTPAAAAEIRAIAGGTTGLTVEDSAPSMAAEDFAFMLEERPGAYIWLGAARDGDNPGLHSPRFDFNDAIMGDGIRLWRDIAAARLARA</sequence>
<organism evidence="4 5">
    <name type="scientific">Aureimonas altamirensis</name>
    <dbReference type="NCBI Taxonomy" id="370622"/>
    <lineage>
        <taxon>Bacteria</taxon>
        <taxon>Pseudomonadati</taxon>
        <taxon>Pseudomonadota</taxon>
        <taxon>Alphaproteobacteria</taxon>
        <taxon>Hyphomicrobiales</taxon>
        <taxon>Aurantimonadaceae</taxon>
        <taxon>Aureimonas</taxon>
    </lineage>
</organism>
<comment type="caution">
    <text evidence="4">The sequence shown here is derived from an EMBL/GenBank/DDBJ whole genome shotgun (WGS) entry which is preliminary data.</text>
</comment>
<dbReference type="GO" id="GO:0046872">
    <property type="term" value="F:metal ion binding"/>
    <property type="evidence" value="ECO:0007669"/>
    <property type="project" value="UniProtKB-KW"/>
</dbReference>
<feature type="binding site" evidence="2">
    <location>
        <position position="161"/>
    </location>
    <ligand>
        <name>Mn(2+)</name>
        <dbReference type="ChEBI" id="CHEBI:29035"/>
        <label>2</label>
    </ligand>
</feature>
<proteinExistence type="predicted"/>
<feature type="binding site" evidence="2">
    <location>
        <position position="102"/>
    </location>
    <ligand>
        <name>Mn(2+)</name>
        <dbReference type="ChEBI" id="CHEBI:29035"/>
        <label>2</label>
    </ligand>
</feature>
<dbReference type="STRING" id="370622.LA66_13080"/>
<dbReference type="InterPro" id="IPR036264">
    <property type="entry name" value="Bact_exopeptidase_dim_dom"/>
</dbReference>
<dbReference type="AlphaFoldDB" id="A0A0B1Q4S5"/>
<dbReference type="CDD" id="cd05666">
    <property type="entry name" value="M20_Acy1-like"/>
    <property type="match status" value="1"/>
</dbReference>
<evidence type="ECO:0000313" key="4">
    <source>
        <dbReference type="EMBL" id="KHJ54381.1"/>
    </source>
</evidence>
<dbReference type="EMBL" id="JRFJ01000003">
    <property type="protein sequence ID" value="KHJ54381.1"/>
    <property type="molecule type" value="Genomic_DNA"/>
</dbReference>
<reference evidence="4 5" key="1">
    <citation type="submission" date="2014-09" db="EMBL/GenBank/DDBJ databases">
        <title>Isolation and characterization of Aurantimonas altamirensis ON-56566 from clinical sample following a dog bite.</title>
        <authorList>
            <person name="Eshaghi A."/>
            <person name="Li A."/>
            <person name="Shahinas D."/>
            <person name="Bahn P."/>
            <person name="Kus J.V."/>
            <person name="Patel S.N."/>
        </authorList>
    </citation>
    <scope>NUCLEOTIDE SEQUENCE [LARGE SCALE GENOMIC DNA]</scope>
    <source>
        <strain evidence="4 5">ON-56566</strain>
    </source>
</reference>
<dbReference type="GO" id="GO:0050118">
    <property type="term" value="F:N-acetyldiaminopimelate deacetylase activity"/>
    <property type="evidence" value="ECO:0007669"/>
    <property type="project" value="UniProtKB-ARBA"/>
</dbReference>
<dbReference type="PANTHER" id="PTHR11014:SF63">
    <property type="entry name" value="METALLOPEPTIDASE, PUTATIVE (AFU_ORTHOLOGUE AFUA_6G09600)-RELATED"/>
    <property type="match status" value="1"/>
</dbReference>
<dbReference type="Pfam" id="PF07687">
    <property type="entry name" value="M20_dimer"/>
    <property type="match status" value="1"/>
</dbReference>
<dbReference type="SUPFAM" id="SSF53187">
    <property type="entry name" value="Zn-dependent exopeptidases"/>
    <property type="match status" value="1"/>
</dbReference>
<dbReference type="Proteomes" id="UP000030826">
    <property type="component" value="Unassembled WGS sequence"/>
</dbReference>
<dbReference type="InterPro" id="IPR002933">
    <property type="entry name" value="Peptidase_M20"/>
</dbReference>
<evidence type="ECO:0000259" key="3">
    <source>
        <dbReference type="Pfam" id="PF07687"/>
    </source>
</evidence>
<name>A0A0B1Q4S5_9HYPH</name>
<feature type="binding site" evidence="2">
    <location>
        <position position="100"/>
    </location>
    <ligand>
        <name>Mn(2+)</name>
        <dbReference type="ChEBI" id="CHEBI:29035"/>
        <label>2</label>
    </ligand>
</feature>
<dbReference type="InterPro" id="IPR011650">
    <property type="entry name" value="Peptidase_M20_dimer"/>
</dbReference>
<dbReference type="FunFam" id="3.30.70.360:FF:000001">
    <property type="entry name" value="N-acetyldiaminopimelate deacetylase"/>
    <property type="match status" value="1"/>
</dbReference>
<dbReference type="NCBIfam" id="TIGR01891">
    <property type="entry name" value="amidohydrolases"/>
    <property type="match status" value="1"/>
</dbReference>
<accession>A0A0B1Q4S5</accession>
<keyword evidence="1" id="KW-0378">Hydrolase</keyword>